<accession>G0UZT4</accession>
<dbReference type="Pfam" id="PF04511">
    <property type="entry name" value="DER1"/>
    <property type="match status" value="1"/>
</dbReference>
<evidence type="ECO:0000256" key="4">
    <source>
        <dbReference type="ARBA" id="ARBA00022824"/>
    </source>
</evidence>
<reference evidence="8" key="1">
    <citation type="journal article" date="2012" name="Proc. Natl. Acad. Sci. U.S.A.">
        <title>Antigenic diversity is generated by distinct evolutionary mechanisms in African trypanosome species.</title>
        <authorList>
            <person name="Jackson A.P."/>
            <person name="Berry A."/>
            <person name="Aslett M."/>
            <person name="Allison H.C."/>
            <person name="Burton P."/>
            <person name="Vavrova-Anderson J."/>
            <person name="Brown R."/>
            <person name="Browne H."/>
            <person name="Corton N."/>
            <person name="Hauser H."/>
            <person name="Gamble J."/>
            <person name="Gilderthorp R."/>
            <person name="Marcello L."/>
            <person name="McQuillan J."/>
            <person name="Otto T.D."/>
            <person name="Quail M.A."/>
            <person name="Sanders M.J."/>
            <person name="van Tonder A."/>
            <person name="Ginger M.L."/>
            <person name="Field M.C."/>
            <person name="Barry J.D."/>
            <person name="Hertz-Fowler C."/>
            <person name="Berriman M."/>
        </authorList>
    </citation>
    <scope>NUCLEOTIDE SEQUENCE</scope>
    <source>
        <strain evidence="8">IL3000</strain>
    </source>
</reference>
<name>G0UZT4_TRYCI</name>
<dbReference type="GO" id="GO:0006950">
    <property type="term" value="P:response to stress"/>
    <property type="evidence" value="ECO:0007669"/>
    <property type="project" value="UniProtKB-ARBA"/>
</dbReference>
<keyword evidence="6 7" id="KW-0472">Membrane</keyword>
<evidence type="ECO:0000256" key="3">
    <source>
        <dbReference type="ARBA" id="ARBA00022692"/>
    </source>
</evidence>
<keyword evidence="3 7" id="KW-0812">Transmembrane</keyword>
<evidence type="ECO:0000256" key="7">
    <source>
        <dbReference type="RuleBase" id="RU363059"/>
    </source>
</evidence>
<evidence type="ECO:0000256" key="5">
    <source>
        <dbReference type="ARBA" id="ARBA00022989"/>
    </source>
</evidence>
<evidence type="ECO:0000256" key="2">
    <source>
        <dbReference type="ARBA" id="ARBA00008917"/>
    </source>
</evidence>
<dbReference type="EMBL" id="HE575324">
    <property type="protein sequence ID" value="CCC94903.1"/>
    <property type="molecule type" value="Genomic_DNA"/>
</dbReference>
<dbReference type="PANTHER" id="PTHR11009">
    <property type="entry name" value="DER1-LIKE PROTEIN, DERLIN"/>
    <property type="match status" value="1"/>
</dbReference>
<dbReference type="AlphaFoldDB" id="G0UZT4"/>
<evidence type="ECO:0000256" key="6">
    <source>
        <dbReference type="ARBA" id="ARBA00023136"/>
    </source>
</evidence>
<comment type="caution">
    <text evidence="7">Lacks conserved residue(s) required for the propagation of feature annotation.</text>
</comment>
<comment type="similarity">
    <text evidence="2 7">Belongs to the derlin family.</text>
</comment>
<dbReference type="GO" id="GO:0005789">
    <property type="term" value="C:endoplasmic reticulum membrane"/>
    <property type="evidence" value="ECO:0007669"/>
    <property type="project" value="UniProtKB-SubCell"/>
</dbReference>
<dbReference type="InterPro" id="IPR035952">
    <property type="entry name" value="Rhomboid-like_sf"/>
</dbReference>
<comment type="subcellular location">
    <subcellularLocation>
        <location evidence="1 7">Endoplasmic reticulum membrane</location>
        <topology evidence="1 7">Multi-pass membrane protein</topology>
    </subcellularLocation>
</comment>
<organism evidence="8">
    <name type="scientific">Trypanosoma congolense (strain IL3000)</name>
    <dbReference type="NCBI Taxonomy" id="1068625"/>
    <lineage>
        <taxon>Eukaryota</taxon>
        <taxon>Discoba</taxon>
        <taxon>Euglenozoa</taxon>
        <taxon>Kinetoplastea</taxon>
        <taxon>Metakinetoplastina</taxon>
        <taxon>Trypanosomatida</taxon>
        <taxon>Trypanosomatidae</taxon>
        <taxon>Trypanosoma</taxon>
        <taxon>Nannomonas</taxon>
    </lineage>
</organism>
<comment type="function">
    <text evidence="7">May be involved in the degradation of misfolded endoplasmic reticulum (ER) luminal proteins.</text>
</comment>
<keyword evidence="4 7" id="KW-0256">Endoplasmic reticulum</keyword>
<keyword evidence="5 7" id="KW-1133">Transmembrane helix</keyword>
<feature type="transmembrane region" description="Helical" evidence="7">
    <location>
        <begin position="93"/>
        <end position="111"/>
    </location>
</feature>
<dbReference type="SUPFAM" id="SSF144091">
    <property type="entry name" value="Rhomboid-like"/>
    <property type="match status" value="1"/>
</dbReference>
<feature type="transmembrane region" description="Helical" evidence="7">
    <location>
        <begin position="12"/>
        <end position="32"/>
    </location>
</feature>
<gene>
    <name evidence="8" type="ORF">TCIL3000_11_2970</name>
</gene>
<sequence>MDFGPIWEIPPVTRVLLLLGVLSVVSVSFGLVHPLQMVFSPSLVFQERQYWRLMSTFFYYDRLNLSSIIELNWLYVVSSSIELQYFHRRRWDYCLTLLVGAALLLFLRSVRALESPYLSYQFSKVLVYLFGRLLPHNEVSIFGLFTVQVRFLPVVFLFMSFAFGGVVSMQSEMFANLVGHILWYFLEIFPRITKIHPLRVQHFFVN</sequence>
<evidence type="ECO:0000256" key="1">
    <source>
        <dbReference type="ARBA" id="ARBA00004477"/>
    </source>
</evidence>
<feature type="transmembrane region" description="Helical" evidence="7">
    <location>
        <begin position="141"/>
        <end position="167"/>
    </location>
</feature>
<dbReference type="InterPro" id="IPR007599">
    <property type="entry name" value="DER1"/>
</dbReference>
<evidence type="ECO:0000313" key="8">
    <source>
        <dbReference type="EMBL" id="CCC94903.1"/>
    </source>
</evidence>
<proteinExistence type="inferred from homology"/>
<protein>
    <recommendedName>
        <fullName evidence="7">Derlin</fullName>
    </recommendedName>
</protein>
<dbReference type="VEuPathDB" id="TriTrypDB:TcIL3000.11.2970"/>